<dbReference type="InterPro" id="IPR036974">
    <property type="entry name" value="PUA_sf"/>
</dbReference>
<dbReference type="Pfam" id="PF00696">
    <property type="entry name" value="AA_kinase"/>
    <property type="match status" value="1"/>
</dbReference>
<dbReference type="PROSITE" id="PS00902">
    <property type="entry name" value="GLUTAMATE_5_KINASE"/>
    <property type="match status" value="1"/>
</dbReference>
<dbReference type="InterPro" id="IPR002478">
    <property type="entry name" value="PUA"/>
</dbReference>
<dbReference type="PANTHER" id="PTHR43654">
    <property type="entry name" value="GLUTAMATE 5-KINASE"/>
    <property type="match status" value="1"/>
</dbReference>
<dbReference type="SMART" id="SM00359">
    <property type="entry name" value="PUA"/>
    <property type="match status" value="1"/>
</dbReference>
<organism evidence="9 10">
    <name type="scientific">Candidatus Harrisonbacteria bacterium CG10_big_fil_rev_8_21_14_0_10_49_15</name>
    <dbReference type="NCBI Taxonomy" id="1974587"/>
    <lineage>
        <taxon>Bacteria</taxon>
        <taxon>Candidatus Harrisoniibacteriota</taxon>
    </lineage>
</organism>
<evidence type="ECO:0000256" key="4">
    <source>
        <dbReference type="ARBA" id="ARBA00022679"/>
    </source>
</evidence>
<dbReference type="PANTHER" id="PTHR43654:SF1">
    <property type="entry name" value="ISOPENTENYL PHOSPHATE KINASE"/>
    <property type="match status" value="1"/>
</dbReference>
<evidence type="ECO:0000313" key="9">
    <source>
        <dbReference type="EMBL" id="PIR87374.1"/>
    </source>
</evidence>
<dbReference type="Gene3D" id="3.40.1160.10">
    <property type="entry name" value="Acetylglutamate kinase-like"/>
    <property type="match status" value="1"/>
</dbReference>
<evidence type="ECO:0000256" key="1">
    <source>
        <dbReference type="ARBA" id="ARBA00022490"/>
    </source>
</evidence>
<dbReference type="InterPro" id="IPR001048">
    <property type="entry name" value="Asp/Glu/Uridylate_kinase"/>
</dbReference>
<keyword evidence="2" id="KW-0028">Amino-acid biosynthesis</keyword>
<dbReference type="GO" id="GO:0003723">
    <property type="term" value="F:RNA binding"/>
    <property type="evidence" value="ECO:0007669"/>
    <property type="project" value="InterPro"/>
</dbReference>
<sequence>MSEKELFVVKVGSNTVVDDNGEIRTSVIQDILSSIKELADNDHRVILVTSGAVKLGRKEISDPAASLSSLASIGQVRLFGAYLQEAEKCNVSIAQFLLARPYIVERKHFLNLQKTVRGLFANKKIPVINENDALVANTDWSFGDNDSLAAAVAIAFEAKKLIIVSHIDGLFNADPQDEREAKLIPSVTDVNAELLKCASKNTSSGGRGGMFSKLKAARIITAVGIQGHIINGSVQGNLRKVMHGESVGTVFLPRKRKDKISNRDRWLLAAKNSAGSLEVDNGAIDALKKGKSLLAVGVKKVHGQFGAKEIIEIVDTNKQGVAFGIVDFSNKEIDSILDGNDLYGKLLMHSDNILRIA</sequence>
<dbReference type="GO" id="GO:0008652">
    <property type="term" value="P:amino acid biosynthetic process"/>
    <property type="evidence" value="ECO:0007669"/>
    <property type="project" value="UniProtKB-KW"/>
</dbReference>
<feature type="domain" description="PUA" evidence="8">
    <location>
        <begin position="275"/>
        <end position="351"/>
    </location>
</feature>
<proteinExistence type="predicted"/>
<gene>
    <name evidence="9" type="primary">proB</name>
    <name evidence="9" type="ORF">COU11_00740</name>
</gene>
<evidence type="ECO:0000259" key="8">
    <source>
        <dbReference type="SMART" id="SM00359"/>
    </source>
</evidence>
<reference evidence="10" key="1">
    <citation type="submission" date="2017-09" db="EMBL/GenBank/DDBJ databases">
        <title>Depth-based differentiation of microbial function through sediment-hosted aquifers and enrichment of novel symbionts in the deep terrestrial subsurface.</title>
        <authorList>
            <person name="Probst A.J."/>
            <person name="Ladd B."/>
            <person name="Jarett J.K."/>
            <person name="Geller-Mcgrath D.E."/>
            <person name="Sieber C.M.K."/>
            <person name="Emerson J.B."/>
            <person name="Anantharaman K."/>
            <person name="Thomas B.C."/>
            <person name="Malmstrom R."/>
            <person name="Stieglmeier M."/>
            <person name="Klingl A."/>
            <person name="Woyke T."/>
            <person name="Ryan C.M."/>
            <person name="Banfield J.F."/>
        </authorList>
    </citation>
    <scope>NUCLEOTIDE SEQUENCE [LARGE SCALE GENOMIC DNA]</scope>
</reference>
<dbReference type="InterPro" id="IPR036393">
    <property type="entry name" value="AceGlu_kinase-like_sf"/>
</dbReference>
<keyword evidence="6 9" id="KW-0418">Kinase</keyword>
<name>A0A2H0ULT2_9BACT</name>
<dbReference type="InterPro" id="IPR015947">
    <property type="entry name" value="PUA-like_sf"/>
</dbReference>
<dbReference type="PRINTS" id="PR00474">
    <property type="entry name" value="GLU5KINASE"/>
</dbReference>
<dbReference type="InterPro" id="IPR011529">
    <property type="entry name" value="Glu_5kinase"/>
</dbReference>
<dbReference type="InterPro" id="IPR019797">
    <property type="entry name" value="Glutamate_5-kinase_CS"/>
</dbReference>
<dbReference type="InterPro" id="IPR005715">
    <property type="entry name" value="Glu_5kinase/COase_Synthase"/>
</dbReference>
<protein>
    <submittedName>
        <fullName evidence="9">Glutamate 5-kinase</fullName>
    </submittedName>
</protein>
<dbReference type="PIRSF" id="PIRSF000729">
    <property type="entry name" value="GK"/>
    <property type="match status" value="1"/>
</dbReference>
<accession>A0A2H0ULT2</accession>
<keyword evidence="4" id="KW-0808">Transferase</keyword>
<evidence type="ECO:0000256" key="5">
    <source>
        <dbReference type="ARBA" id="ARBA00022741"/>
    </source>
</evidence>
<evidence type="ECO:0000256" key="3">
    <source>
        <dbReference type="ARBA" id="ARBA00022650"/>
    </source>
</evidence>
<dbReference type="AlphaFoldDB" id="A0A2H0ULT2"/>
<dbReference type="GO" id="GO:0004349">
    <property type="term" value="F:glutamate 5-kinase activity"/>
    <property type="evidence" value="ECO:0007669"/>
    <property type="project" value="InterPro"/>
</dbReference>
<dbReference type="EMBL" id="PFBD01000006">
    <property type="protein sequence ID" value="PIR87374.1"/>
    <property type="molecule type" value="Genomic_DNA"/>
</dbReference>
<dbReference type="Proteomes" id="UP000229526">
    <property type="component" value="Unassembled WGS sequence"/>
</dbReference>
<dbReference type="InterPro" id="IPR001057">
    <property type="entry name" value="Glu/AcGlu_kinase"/>
</dbReference>
<dbReference type="Gene3D" id="2.30.130.10">
    <property type="entry name" value="PUA domain"/>
    <property type="match status" value="1"/>
</dbReference>
<dbReference type="PROSITE" id="PS50890">
    <property type="entry name" value="PUA"/>
    <property type="match status" value="1"/>
</dbReference>
<comment type="caution">
    <text evidence="9">The sequence shown here is derived from an EMBL/GenBank/DDBJ whole genome shotgun (WGS) entry which is preliminary data.</text>
</comment>
<keyword evidence="1" id="KW-0963">Cytoplasm</keyword>
<dbReference type="SUPFAM" id="SSF53633">
    <property type="entry name" value="Carbamate kinase-like"/>
    <property type="match status" value="1"/>
</dbReference>
<dbReference type="GO" id="GO:0005829">
    <property type="term" value="C:cytosol"/>
    <property type="evidence" value="ECO:0007669"/>
    <property type="project" value="TreeGrafter"/>
</dbReference>
<dbReference type="SUPFAM" id="SSF88697">
    <property type="entry name" value="PUA domain-like"/>
    <property type="match status" value="1"/>
</dbReference>
<keyword evidence="3" id="KW-0641">Proline biosynthesis</keyword>
<evidence type="ECO:0000256" key="7">
    <source>
        <dbReference type="ARBA" id="ARBA00022840"/>
    </source>
</evidence>
<evidence type="ECO:0000256" key="2">
    <source>
        <dbReference type="ARBA" id="ARBA00022605"/>
    </source>
</evidence>
<dbReference type="GO" id="GO:0005524">
    <property type="term" value="F:ATP binding"/>
    <property type="evidence" value="ECO:0007669"/>
    <property type="project" value="UniProtKB-KW"/>
</dbReference>
<dbReference type="FunFam" id="3.40.1160.10:FF:000006">
    <property type="entry name" value="Glutamate 5-kinase"/>
    <property type="match status" value="1"/>
</dbReference>
<dbReference type="NCBIfam" id="TIGR01027">
    <property type="entry name" value="proB"/>
    <property type="match status" value="1"/>
</dbReference>
<keyword evidence="7" id="KW-0067">ATP-binding</keyword>
<evidence type="ECO:0000256" key="6">
    <source>
        <dbReference type="ARBA" id="ARBA00022777"/>
    </source>
</evidence>
<dbReference type="Pfam" id="PF01472">
    <property type="entry name" value="PUA"/>
    <property type="match status" value="1"/>
</dbReference>
<keyword evidence="5" id="KW-0547">Nucleotide-binding</keyword>
<evidence type="ECO:0000313" key="10">
    <source>
        <dbReference type="Proteomes" id="UP000229526"/>
    </source>
</evidence>
<dbReference type="CDD" id="cd21157">
    <property type="entry name" value="PUA_G5K"/>
    <property type="match status" value="1"/>
</dbReference>